<dbReference type="PANTHER" id="PTHR24099:SF11">
    <property type="entry name" value="FIBRONECTIN TYPE III DOMAIN-CONTAINING 3BA-RELATED"/>
    <property type="match status" value="1"/>
</dbReference>
<dbReference type="InterPro" id="IPR013783">
    <property type="entry name" value="Ig-like_fold"/>
</dbReference>
<dbReference type="PANTHER" id="PTHR24099">
    <property type="entry name" value="E3 UBIQUITIN-PROTEIN LIGASE TRIM36-RELATED"/>
    <property type="match status" value="1"/>
</dbReference>
<reference evidence="2" key="4">
    <citation type="submission" date="2025-08" db="UniProtKB">
        <authorList>
            <consortium name="Ensembl"/>
        </authorList>
    </citation>
    <scope>IDENTIFICATION</scope>
</reference>
<feature type="domain" description="Fibronectin type-III" evidence="1">
    <location>
        <begin position="158"/>
        <end position="254"/>
    </location>
</feature>
<dbReference type="AlphaFoldDB" id="A0A4W3IXY5"/>
<proteinExistence type="predicted"/>
<dbReference type="Gene3D" id="2.60.40.10">
    <property type="entry name" value="Immunoglobulins"/>
    <property type="match status" value="2"/>
</dbReference>
<reference evidence="2" key="5">
    <citation type="submission" date="2025-09" db="UniProtKB">
        <authorList>
            <consortium name="Ensembl"/>
        </authorList>
    </citation>
    <scope>IDENTIFICATION</scope>
</reference>
<name>A0A4W3IXY5_CALMI</name>
<evidence type="ECO:0000313" key="2">
    <source>
        <dbReference type="Ensembl" id="ENSCMIP00000030998.1"/>
    </source>
</evidence>
<dbReference type="OMA" id="SHTTPPC"/>
<reference evidence="3" key="3">
    <citation type="journal article" date="2014" name="Nature">
        <title>Elephant shark genome provides unique insights into gnathostome evolution.</title>
        <authorList>
            <consortium name="International Elephant Shark Genome Sequencing Consortium"/>
            <person name="Venkatesh B."/>
            <person name="Lee A.P."/>
            <person name="Ravi V."/>
            <person name="Maurya A.K."/>
            <person name="Lian M.M."/>
            <person name="Swann J.B."/>
            <person name="Ohta Y."/>
            <person name="Flajnik M.F."/>
            <person name="Sutoh Y."/>
            <person name="Kasahara M."/>
            <person name="Hoon S."/>
            <person name="Gangu V."/>
            <person name="Roy S.W."/>
            <person name="Irimia M."/>
            <person name="Korzh V."/>
            <person name="Kondrychyn I."/>
            <person name="Lim Z.W."/>
            <person name="Tay B.H."/>
            <person name="Tohari S."/>
            <person name="Kong K.W."/>
            <person name="Ho S."/>
            <person name="Lorente-Galdos B."/>
            <person name="Quilez J."/>
            <person name="Marques-Bonet T."/>
            <person name="Raney B.J."/>
            <person name="Ingham P.W."/>
            <person name="Tay A."/>
            <person name="Hillier L.W."/>
            <person name="Minx P."/>
            <person name="Boehm T."/>
            <person name="Wilson R.K."/>
            <person name="Brenner S."/>
            <person name="Warren W.C."/>
        </authorList>
    </citation>
    <scope>NUCLEOTIDE SEQUENCE [LARGE SCALE GENOMIC DNA]</scope>
</reference>
<dbReference type="Pfam" id="PF00041">
    <property type="entry name" value="fn3"/>
    <property type="match status" value="2"/>
</dbReference>
<dbReference type="CDD" id="cd00063">
    <property type="entry name" value="FN3"/>
    <property type="match status" value="2"/>
</dbReference>
<dbReference type="PROSITE" id="PS50853">
    <property type="entry name" value="FN3"/>
    <property type="match status" value="2"/>
</dbReference>
<reference evidence="3" key="2">
    <citation type="journal article" date="2007" name="PLoS Biol.">
        <title>Survey sequencing and comparative analysis of the elephant shark (Callorhinchus milii) genome.</title>
        <authorList>
            <person name="Venkatesh B."/>
            <person name="Kirkness E.F."/>
            <person name="Loh Y.H."/>
            <person name="Halpern A.L."/>
            <person name="Lee A.P."/>
            <person name="Johnson J."/>
            <person name="Dandona N."/>
            <person name="Viswanathan L.D."/>
            <person name="Tay A."/>
            <person name="Venter J.C."/>
            <person name="Strausberg R.L."/>
            <person name="Brenner S."/>
        </authorList>
    </citation>
    <scope>NUCLEOTIDE SEQUENCE [LARGE SCALE GENOMIC DNA]</scope>
</reference>
<dbReference type="PRINTS" id="PR00014">
    <property type="entry name" value="FNTYPEIII"/>
</dbReference>
<reference evidence="3" key="1">
    <citation type="journal article" date="2006" name="Science">
        <title>Ancient noncoding elements conserved in the human genome.</title>
        <authorList>
            <person name="Venkatesh B."/>
            <person name="Kirkness E.F."/>
            <person name="Loh Y.H."/>
            <person name="Halpern A.L."/>
            <person name="Lee A.P."/>
            <person name="Johnson J."/>
            <person name="Dandona N."/>
            <person name="Viswanathan L.D."/>
            <person name="Tay A."/>
            <person name="Venter J.C."/>
            <person name="Strausberg R.L."/>
            <person name="Brenner S."/>
        </authorList>
    </citation>
    <scope>NUCLEOTIDE SEQUENCE [LARGE SCALE GENOMIC DNA]</scope>
</reference>
<evidence type="ECO:0000259" key="1">
    <source>
        <dbReference type="PROSITE" id="PS50853"/>
    </source>
</evidence>
<feature type="domain" description="Fibronectin type-III" evidence="1">
    <location>
        <begin position="71"/>
        <end position="157"/>
    </location>
</feature>
<keyword evidence="3" id="KW-1185">Reference proteome</keyword>
<dbReference type="SUPFAM" id="SSF49265">
    <property type="entry name" value="Fibronectin type III"/>
    <property type="match status" value="1"/>
</dbReference>
<dbReference type="InParanoid" id="A0A4W3IXY5"/>
<protein>
    <recommendedName>
        <fullName evidence="1">Fibronectin type-III domain-containing protein</fullName>
    </recommendedName>
</protein>
<accession>A0A4W3IXY5</accession>
<evidence type="ECO:0000313" key="3">
    <source>
        <dbReference type="Proteomes" id="UP000314986"/>
    </source>
</evidence>
<dbReference type="InterPro" id="IPR003961">
    <property type="entry name" value="FN3_dom"/>
</dbReference>
<dbReference type="Ensembl" id="ENSCMIT00000031471.1">
    <property type="protein sequence ID" value="ENSCMIP00000030998.1"/>
    <property type="gene ID" value="ENSCMIG00000013328.1"/>
</dbReference>
<dbReference type="InterPro" id="IPR036116">
    <property type="entry name" value="FN3_sf"/>
</dbReference>
<dbReference type="InterPro" id="IPR050617">
    <property type="entry name" value="E3_ligase_FN3/SPRY"/>
</dbReference>
<dbReference type="GeneTree" id="ENSGT00940000157005"/>
<sequence>MCRWDVWDFLSLVWRHGDRFPRMSDTWLTLVLSSCVSQASNQAGVGPYSGLLSHTTPPCVPAAVSNLVVLGCEHPDPSLAPTTTCLALSWDEPDHNGSQILSYSLALEDSQVPLGNVTSYLLQDLLPDTAYRLRIQAVNAVGAGPFSQTVRTRTRPLPPTPPRLECAALGPQSLKLKWGDSSNTKAIAADTETTYLLQAEDKNGRFLSIYRGPSHTYKVQRLTESTCYSFRIQAGNQAGDGAFSPVFTFSTSKSLPPTSKAPRVSQLDGSSCEVSWESLPPMRGDPISYVLQVTVGRELEYKQVGPGSGVGRVGGWG</sequence>
<organism evidence="2 3">
    <name type="scientific">Callorhinchus milii</name>
    <name type="common">Ghost shark</name>
    <dbReference type="NCBI Taxonomy" id="7868"/>
    <lineage>
        <taxon>Eukaryota</taxon>
        <taxon>Metazoa</taxon>
        <taxon>Chordata</taxon>
        <taxon>Craniata</taxon>
        <taxon>Vertebrata</taxon>
        <taxon>Chondrichthyes</taxon>
        <taxon>Holocephali</taxon>
        <taxon>Chimaeriformes</taxon>
        <taxon>Callorhinchidae</taxon>
        <taxon>Callorhinchus</taxon>
    </lineage>
</organism>
<dbReference type="Proteomes" id="UP000314986">
    <property type="component" value="Unassembled WGS sequence"/>
</dbReference>
<dbReference type="SMART" id="SM00060">
    <property type="entry name" value="FN3"/>
    <property type="match status" value="2"/>
</dbReference>